<dbReference type="GO" id="GO:0004519">
    <property type="term" value="F:endonuclease activity"/>
    <property type="evidence" value="ECO:0007669"/>
    <property type="project" value="UniProtKB-KW"/>
</dbReference>
<organism evidence="2 3">
    <name type="scientific">Serratia phage SALSA</name>
    <dbReference type="NCBI Taxonomy" id="2736256"/>
    <lineage>
        <taxon>Viruses</taxon>
        <taxon>Duplodnaviria</taxon>
        <taxon>Heunggongvirae</taxon>
        <taxon>Uroviricota</taxon>
        <taxon>Caudoviricetes</taxon>
        <taxon>Autographivirales</taxon>
        <taxon>Autotranscriptaviridae</taxon>
        <taxon>Studiervirinae</taxon>
        <taxon>Teetrevirus</taxon>
        <taxon>Teetrevirus SALSA</taxon>
        <taxon>Teetrevirus SM93Y</taxon>
    </lineage>
</organism>
<feature type="domain" description="HNH nuclease" evidence="1">
    <location>
        <begin position="43"/>
        <end position="87"/>
    </location>
</feature>
<dbReference type="Gene3D" id="3.90.75.10">
    <property type="entry name" value="Homing Intron 3 (I-ppo) Encoded Endonuclease, Chain A"/>
    <property type="match status" value="1"/>
</dbReference>
<keyword evidence="2" id="KW-0378">Hydrolase</keyword>
<name>A0A7G9UTN6_9CAUD</name>
<dbReference type="Pfam" id="PF13392">
    <property type="entry name" value="HNH_3"/>
    <property type="match status" value="1"/>
</dbReference>
<dbReference type="InterPro" id="IPR003615">
    <property type="entry name" value="HNH_nuc"/>
</dbReference>
<dbReference type="InterPro" id="IPR044925">
    <property type="entry name" value="His-Me_finger_sf"/>
</dbReference>
<dbReference type="InterPro" id="IPR044930">
    <property type="entry name" value="Homing_endonuclease_His-Me"/>
</dbReference>
<protein>
    <submittedName>
        <fullName evidence="2">HNH endonuclease</fullName>
    </submittedName>
</protein>
<evidence type="ECO:0000313" key="3">
    <source>
        <dbReference type="Proteomes" id="UP000516233"/>
    </source>
</evidence>
<reference evidence="2 3" key="1">
    <citation type="journal article" date="2020" name="Antibiotics">
        <title>Tackling Intrinsic Antibiotic Resistance in Serratia Marcescens with A Combination of Ampicillin/Sulbactam and Phage SALSA.</title>
        <authorList>
            <person name="Weber L."/>
            <person name="Jansen M."/>
            <person name="Kruttgen A."/>
            <person name="Buhl E.M."/>
            <person name="Horz H.P."/>
        </authorList>
    </citation>
    <scope>NUCLEOTIDE SEQUENCE [LARGE SCALE GENOMIC DNA]</scope>
</reference>
<accession>A0A7G9UTN6</accession>
<sequence length="148" mass="16653">MITLEERLEAGSRVNEATGCIEWQGAKHHSGYGVITIKRKAKRAHRVAYEVAYGEIPKGKLLCHTCDNKLCINPAHLIPGTHKENMQDMVASGKSLKGTKHHKAVLNEDLVREIRYATGTHQEIADRFGVSKSNVGFIRRRETWTHVN</sequence>
<gene>
    <name evidence="2" type="ORF">SALSA_14</name>
</gene>
<dbReference type="SUPFAM" id="SSF54060">
    <property type="entry name" value="His-Me finger endonucleases"/>
    <property type="match status" value="1"/>
</dbReference>
<keyword evidence="3" id="KW-1185">Reference proteome</keyword>
<dbReference type="EMBL" id="MT419366">
    <property type="protein sequence ID" value="QNN97391.1"/>
    <property type="molecule type" value="Genomic_DNA"/>
</dbReference>
<dbReference type="Proteomes" id="UP000516233">
    <property type="component" value="Segment"/>
</dbReference>
<evidence type="ECO:0000313" key="2">
    <source>
        <dbReference type="EMBL" id="QNN97391.1"/>
    </source>
</evidence>
<evidence type="ECO:0000259" key="1">
    <source>
        <dbReference type="Pfam" id="PF13392"/>
    </source>
</evidence>
<proteinExistence type="predicted"/>
<keyword evidence="2" id="KW-0540">Nuclease</keyword>
<keyword evidence="2" id="KW-0255">Endonuclease</keyword>